<evidence type="ECO:0000313" key="2">
    <source>
        <dbReference type="Proteomes" id="UP001374535"/>
    </source>
</evidence>
<name>A0AAQ3RHX4_VIGMU</name>
<protein>
    <submittedName>
        <fullName evidence="1">Uncharacterized protein</fullName>
    </submittedName>
</protein>
<accession>A0AAQ3RHX4</accession>
<evidence type="ECO:0000313" key="1">
    <source>
        <dbReference type="EMBL" id="WVY94691.1"/>
    </source>
</evidence>
<dbReference type="Proteomes" id="UP001374535">
    <property type="component" value="Chromosome 10"/>
</dbReference>
<dbReference type="EMBL" id="CP144691">
    <property type="protein sequence ID" value="WVY94691.1"/>
    <property type="molecule type" value="Genomic_DNA"/>
</dbReference>
<gene>
    <name evidence="1" type="ORF">V8G54_033779</name>
</gene>
<proteinExistence type="predicted"/>
<reference evidence="1 2" key="1">
    <citation type="journal article" date="2023" name="Life. Sci Alliance">
        <title>Evolutionary insights into 3D genome organization and epigenetic landscape of Vigna mungo.</title>
        <authorList>
            <person name="Junaid A."/>
            <person name="Singh B."/>
            <person name="Bhatia S."/>
        </authorList>
    </citation>
    <scope>NUCLEOTIDE SEQUENCE [LARGE SCALE GENOMIC DNA]</scope>
    <source>
        <strain evidence="1">Urdbean</strain>
    </source>
</reference>
<dbReference type="AlphaFoldDB" id="A0AAQ3RHX4"/>
<sequence>MFPSDNTCGTTSDPTVSSCTSCHPSVHEAPHTLSPSALRISRCSSEKNTSGHRPCTAVISFPHLHPKDPLCSSTALQNPNSSASLHLPLRSPPSHLSFLLAQTLPPTYPCTRMHILDSSLHTESRGALHRSEQESFRCRS</sequence>
<keyword evidence="2" id="KW-1185">Reference proteome</keyword>
<organism evidence="1 2">
    <name type="scientific">Vigna mungo</name>
    <name type="common">Black gram</name>
    <name type="synonym">Phaseolus mungo</name>
    <dbReference type="NCBI Taxonomy" id="3915"/>
    <lineage>
        <taxon>Eukaryota</taxon>
        <taxon>Viridiplantae</taxon>
        <taxon>Streptophyta</taxon>
        <taxon>Embryophyta</taxon>
        <taxon>Tracheophyta</taxon>
        <taxon>Spermatophyta</taxon>
        <taxon>Magnoliopsida</taxon>
        <taxon>eudicotyledons</taxon>
        <taxon>Gunneridae</taxon>
        <taxon>Pentapetalae</taxon>
        <taxon>rosids</taxon>
        <taxon>fabids</taxon>
        <taxon>Fabales</taxon>
        <taxon>Fabaceae</taxon>
        <taxon>Papilionoideae</taxon>
        <taxon>50 kb inversion clade</taxon>
        <taxon>NPAAA clade</taxon>
        <taxon>indigoferoid/millettioid clade</taxon>
        <taxon>Phaseoleae</taxon>
        <taxon>Vigna</taxon>
    </lineage>
</organism>